<evidence type="ECO:0000313" key="2">
    <source>
        <dbReference type="Proteomes" id="UP000186922"/>
    </source>
</evidence>
<name>A0A1D1W5E9_RAMVA</name>
<proteinExistence type="predicted"/>
<accession>A0A1D1W5E9</accession>
<protein>
    <submittedName>
        <fullName evidence="1">Uncharacterized protein</fullName>
    </submittedName>
</protein>
<organism evidence="1 2">
    <name type="scientific">Ramazzottius varieornatus</name>
    <name type="common">Water bear</name>
    <name type="synonym">Tardigrade</name>
    <dbReference type="NCBI Taxonomy" id="947166"/>
    <lineage>
        <taxon>Eukaryota</taxon>
        <taxon>Metazoa</taxon>
        <taxon>Ecdysozoa</taxon>
        <taxon>Tardigrada</taxon>
        <taxon>Eutardigrada</taxon>
        <taxon>Parachela</taxon>
        <taxon>Hypsibioidea</taxon>
        <taxon>Ramazzottiidae</taxon>
        <taxon>Ramazzottius</taxon>
    </lineage>
</organism>
<dbReference type="AlphaFoldDB" id="A0A1D1W5E9"/>
<keyword evidence="2" id="KW-1185">Reference proteome</keyword>
<evidence type="ECO:0000313" key="1">
    <source>
        <dbReference type="EMBL" id="GAV07398.1"/>
    </source>
</evidence>
<dbReference type="Proteomes" id="UP000186922">
    <property type="component" value="Unassembled WGS sequence"/>
</dbReference>
<reference evidence="1 2" key="1">
    <citation type="journal article" date="2016" name="Nat. Commun.">
        <title>Extremotolerant tardigrade genome and improved radiotolerance of human cultured cells by tardigrade-unique protein.</title>
        <authorList>
            <person name="Hashimoto T."/>
            <person name="Horikawa D.D."/>
            <person name="Saito Y."/>
            <person name="Kuwahara H."/>
            <person name="Kozuka-Hata H."/>
            <person name="Shin-I T."/>
            <person name="Minakuchi Y."/>
            <person name="Ohishi K."/>
            <person name="Motoyama A."/>
            <person name="Aizu T."/>
            <person name="Enomoto A."/>
            <person name="Kondo K."/>
            <person name="Tanaka S."/>
            <person name="Hara Y."/>
            <person name="Koshikawa S."/>
            <person name="Sagara H."/>
            <person name="Miura T."/>
            <person name="Yokobori S."/>
            <person name="Miyagawa K."/>
            <person name="Suzuki Y."/>
            <person name="Kubo T."/>
            <person name="Oyama M."/>
            <person name="Kohara Y."/>
            <person name="Fujiyama A."/>
            <person name="Arakawa K."/>
            <person name="Katayama T."/>
            <person name="Toyoda A."/>
            <person name="Kunieda T."/>
        </authorList>
    </citation>
    <scope>NUCLEOTIDE SEQUENCE [LARGE SCALE GENOMIC DNA]</scope>
    <source>
        <strain evidence="1 2">YOKOZUNA-1</strain>
    </source>
</reference>
<sequence length="66" mass="7270">MCIAISHHYSLFLRTPGYTTYPAGEASPSLYASANSRNGSSVSPNEHTFPIRRISELARGDMQLLK</sequence>
<gene>
    <name evidence="1" type="primary">RvY_17236-1</name>
    <name evidence="1" type="synonym">RvY_17236.1</name>
    <name evidence="1" type="ORF">RvY_17236</name>
</gene>
<dbReference type="EMBL" id="BDGG01000015">
    <property type="protein sequence ID" value="GAV07398.1"/>
    <property type="molecule type" value="Genomic_DNA"/>
</dbReference>
<comment type="caution">
    <text evidence="1">The sequence shown here is derived from an EMBL/GenBank/DDBJ whole genome shotgun (WGS) entry which is preliminary data.</text>
</comment>